<accession>A0A9X1NLT5</accession>
<keyword evidence="1" id="KW-1003">Cell membrane</keyword>
<dbReference type="AlphaFoldDB" id="A0A9X1NLT5"/>
<dbReference type="EMBL" id="JAJOMB010000026">
    <property type="protein sequence ID" value="MCD5316081.1"/>
    <property type="molecule type" value="Genomic_DNA"/>
</dbReference>
<evidence type="ECO:0000256" key="3">
    <source>
        <dbReference type="ARBA" id="ARBA00022989"/>
    </source>
</evidence>
<sequence>MTFLSPWFLLLLVPLAGLAVAAVVIHQRRGRIAARFAAPGMLGRLMPERPGWRRPATGGLGLLALVLLVTAAARPEADIRVQREQATVMIAIDVSGSMRATDVAPSRLEAAIEAGEQFVDQLPERFRIGLISFEGYTTVLATPTTDHEAVKNALSGLRLGVSTAVGEGVFASLEQVRDLDARLTPADPEEPEAEPIPARIVLLSDGTSVTGRSPEAAAAAAAEAGVPVSTIAYGTPEGVVDEGTPQERRVPADAETLARLAESTGGTAYQAESSDQLREVYEDIGSSIAWTTEPRELAPYFSAAAFVIALIAAALSLRWFARLI</sequence>
<evidence type="ECO:0000256" key="4">
    <source>
        <dbReference type="ARBA" id="ARBA00023136"/>
    </source>
</evidence>
<evidence type="ECO:0000313" key="7">
    <source>
        <dbReference type="EMBL" id="MCD5316081.1"/>
    </source>
</evidence>
<dbReference type="InterPro" id="IPR002035">
    <property type="entry name" value="VWF_A"/>
</dbReference>
<keyword evidence="8" id="KW-1185">Reference proteome</keyword>
<dbReference type="InterPro" id="IPR036465">
    <property type="entry name" value="vWFA_dom_sf"/>
</dbReference>
<evidence type="ECO:0000256" key="5">
    <source>
        <dbReference type="SAM" id="Phobius"/>
    </source>
</evidence>
<name>A0A9X1NLT5_9ACTN</name>
<evidence type="ECO:0000313" key="8">
    <source>
        <dbReference type="Proteomes" id="UP001138997"/>
    </source>
</evidence>
<dbReference type="Gene3D" id="3.40.50.410">
    <property type="entry name" value="von Willebrand factor, type A domain"/>
    <property type="match status" value="1"/>
</dbReference>
<dbReference type="SMART" id="SM00327">
    <property type="entry name" value="VWA"/>
    <property type="match status" value="1"/>
</dbReference>
<feature type="domain" description="VWFA" evidence="6">
    <location>
        <begin position="87"/>
        <end position="284"/>
    </location>
</feature>
<dbReference type="PANTHER" id="PTHR22550:SF5">
    <property type="entry name" value="LEUCINE ZIPPER PROTEIN 4"/>
    <property type="match status" value="1"/>
</dbReference>
<comment type="caution">
    <text evidence="7">The sequence shown here is derived from an EMBL/GenBank/DDBJ whole genome shotgun (WGS) entry which is preliminary data.</text>
</comment>
<protein>
    <submittedName>
        <fullName evidence="7">VWA domain-containing protein</fullName>
    </submittedName>
</protein>
<dbReference type="RefSeq" id="WP_231448935.1">
    <property type="nucleotide sequence ID" value="NZ_JAJOMB010000026.1"/>
</dbReference>
<dbReference type="PROSITE" id="PS50234">
    <property type="entry name" value="VWFA"/>
    <property type="match status" value="1"/>
</dbReference>
<reference evidence="7" key="1">
    <citation type="submission" date="2021-11" db="EMBL/GenBank/DDBJ databases">
        <title>Streptomyces corallinus and Kineosporia corallina sp. nov., two new coral-derived marine actinobacteria.</title>
        <authorList>
            <person name="Buangrab K."/>
            <person name="Sutthacheep M."/>
            <person name="Yeemin T."/>
            <person name="Harunari E."/>
            <person name="Igarashi Y."/>
            <person name="Sripreechasak P."/>
            <person name="Kanchanasin P."/>
            <person name="Tanasupawat S."/>
            <person name="Phongsopitanun W."/>
        </authorList>
    </citation>
    <scope>NUCLEOTIDE SEQUENCE</scope>
    <source>
        <strain evidence="7">JCM 31032</strain>
    </source>
</reference>
<proteinExistence type="predicted"/>
<evidence type="ECO:0000256" key="2">
    <source>
        <dbReference type="ARBA" id="ARBA00022692"/>
    </source>
</evidence>
<dbReference type="Proteomes" id="UP001138997">
    <property type="component" value="Unassembled WGS sequence"/>
</dbReference>
<dbReference type="SUPFAM" id="SSF53300">
    <property type="entry name" value="vWA-like"/>
    <property type="match status" value="1"/>
</dbReference>
<feature type="transmembrane region" description="Helical" evidence="5">
    <location>
        <begin position="300"/>
        <end position="321"/>
    </location>
</feature>
<evidence type="ECO:0000259" key="6">
    <source>
        <dbReference type="PROSITE" id="PS50234"/>
    </source>
</evidence>
<keyword evidence="4 5" id="KW-0472">Membrane</keyword>
<keyword evidence="2 5" id="KW-0812">Transmembrane</keyword>
<evidence type="ECO:0000256" key="1">
    <source>
        <dbReference type="ARBA" id="ARBA00022475"/>
    </source>
</evidence>
<keyword evidence="3 5" id="KW-1133">Transmembrane helix</keyword>
<dbReference type="PANTHER" id="PTHR22550">
    <property type="entry name" value="SPORE GERMINATION PROTEIN"/>
    <property type="match status" value="1"/>
</dbReference>
<gene>
    <name evidence="7" type="ORF">LR394_34815</name>
</gene>
<dbReference type="InterPro" id="IPR050768">
    <property type="entry name" value="UPF0353/GerABKA_families"/>
</dbReference>
<dbReference type="Pfam" id="PF13519">
    <property type="entry name" value="VWA_2"/>
    <property type="match status" value="1"/>
</dbReference>
<organism evidence="7 8">
    <name type="scientific">Kineosporia babensis</name>
    <dbReference type="NCBI Taxonomy" id="499548"/>
    <lineage>
        <taxon>Bacteria</taxon>
        <taxon>Bacillati</taxon>
        <taxon>Actinomycetota</taxon>
        <taxon>Actinomycetes</taxon>
        <taxon>Kineosporiales</taxon>
        <taxon>Kineosporiaceae</taxon>
        <taxon>Kineosporia</taxon>
    </lineage>
</organism>